<protein>
    <submittedName>
        <fullName evidence="4">Transferrin receptor protein 1-like</fullName>
    </submittedName>
</protein>
<evidence type="ECO:0000256" key="2">
    <source>
        <dbReference type="SAM" id="Phobius"/>
    </source>
</evidence>
<dbReference type="Proteomes" id="UP000694680">
    <property type="component" value="Chromosome 20"/>
</dbReference>
<feature type="domain" description="Peptidase M28" evidence="3">
    <location>
        <begin position="375"/>
        <end position="581"/>
    </location>
</feature>
<organism evidence="4 5">
    <name type="scientific">Gouania willdenowi</name>
    <name type="common">Blunt-snouted clingfish</name>
    <name type="synonym">Lepadogaster willdenowi</name>
    <dbReference type="NCBI Taxonomy" id="441366"/>
    <lineage>
        <taxon>Eukaryota</taxon>
        <taxon>Metazoa</taxon>
        <taxon>Chordata</taxon>
        <taxon>Craniata</taxon>
        <taxon>Vertebrata</taxon>
        <taxon>Euteleostomi</taxon>
        <taxon>Actinopterygii</taxon>
        <taxon>Neopterygii</taxon>
        <taxon>Teleostei</taxon>
        <taxon>Neoteleostei</taxon>
        <taxon>Acanthomorphata</taxon>
        <taxon>Ovalentaria</taxon>
        <taxon>Blenniimorphae</taxon>
        <taxon>Blenniiformes</taxon>
        <taxon>Gobiesocoidei</taxon>
        <taxon>Gobiesocidae</taxon>
        <taxon>Gobiesocinae</taxon>
        <taxon>Gouania</taxon>
    </lineage>
</organism>
<reference evidence="4" key="3">
    <citation type="submission" date="2025-09" db="UniProtKB">
        <authorList>
            <consortium name="Ensembl"/>
        </authorList>
    </citation>
    <scope>IDENTIFICATION</scope>
</reference>
<proteinExistence type="inferred from homology"/>
<name>A0A8C5HG83_GOUWI</name>
<dbReference type="GO" id="GO:0006826">
    <property type="term" value="P:iron ion transport"/>
    <property type="evidence" value="ECO:0007669"/>
    <property type="project" value="TreeGrafter"/>
</dbReference>
<dbReference type="Gene3D" id="3.50.30.30">
    <property type="match status" value="1"/>
</dbReference>
<accession>A0A8C5HG83</accession>
<evidence type="ECO:0000313" key="4">
    <source>
        <dbReference type="Ensembl" id="ENSGWIP00000043796.1"/>
    </source>
</evidence>
<dbReference type="SUPFAM" id="SSF53187">
    <property type="entry name" value="Zn-dependent exopeptidases"/>
    <property type="match status" value="1"/>
</dbReference>
<comment type="similarity">
    <text evidence="1">Belongs to the peptidase M28 family. M28B subfamily.</text>
</comment>
<dbReference type="AlphaFoldDB" id="A0A8C5HG83"/>
<dbReference type="PANTHER" id="PTHR10404:SF79">
    <property type="entry name" value="TRANSFERRIN RECEPTOR PROTEIN 1"/>
    <property type="match status" value="1"/>
</dbReference>
<dbReference type="Gene3D" id="1.20.930.40">
    <property type="entry name" value="Transferrin receptor-like, dimerisation domain"/>
    <property type="match status" value="1"/>
</dbReference>
<keyword evidence="2" id="KW-1133">Transmembrane helix</keyword>
<dbReference type="Gene3D" id="3.40.630.10">
    <property type="entry name" value="Zn peptidases"/>
    <property type="match status" value="1"/>
</dbReference>
<dbReference type="CTD" id="494478"/>
<gene>
    <name evidence="4" type="primary">tfr1b</name>
</gene>
<feature type="transmembrane region" description="Helical" evidence="2">
    <location>
        <begin position="62"/>
        <end position="83"/>
    </location>
</feature>
<dbReference type="SUPFAM" id="SSF47672">
    <property type="entry name" value="Transferrin receptor-like dimerisation domain"/>
    <property type="match status" value="1"/>
</dbReference>
<dbReference type="GeneID" id="114454359"/>
<evidence type="ECO:0000259" key="3">
    <source>
        <dbReference type="Pfam" id="PF04389"/>
    </source>
</evidence>
<keyword evidence="5" id="KW-1185">Reference proteome</keyword>
<dbReference type="RefSeq" id="XP_028290573.1">
    <property type="nucleotide sequence ID" value="XM_028434772.1"/>
</dbReference>
<reference evidence="4" key="1">
    <citation type="submission" date="2020-06" db="EMBL/GenBank/DDBJ databases">
        <authorList>
            <consortium name="Wellcome Sanger Institute Data Sharing"/>
        </authorList>
    </citation>
    <scope>NUCLEOTIDE SEQUENCE [LARGE SCALE GENOMIC DNA]</scope>
</reference>
<evidence type="ECO:0000256" key="1">
    <source>
        <dbReference type="ARBA" id="ARBA00005634"/>
    </source>
</evidence>
<dbReference type="InterPro" id="IPR036757">
    <property type="entry name" value="TFR-like_dimer_dom_sf"/>
</dbReference>
<reference evidence="4" key="2">
    <citation type="submission" date="2025-08" db="UniProtKB">
        <authorList>
            <consortium name="Ensembl"/>
        </authorList>
    </citation>
    <scope>IDENTIFICATION</scope>
</reference>
<dbReference type="PANTHER" id="PTHR10404">
    <property type="entry name" value="N-ACETYLATED-ALPHA-LINKED ACIDIC DIPEPTIDASE"/>
    <property type="match status" value="1"/>
</dbReference>
<dbReference type="OrthoDB" id="5841748at2759"/>
<evidence type="ECO:0000313" key="5">
    <source>
        <dbReference type="Proteomes" id="UP000694680"/>
    </source>
</evidence>
<sequence length="747" mass="82631">MERINQMFHGVMNSERYSRFSLQPTEDGEGHAEVQLAEDSTEAEDGGSPTFRPVMLRHSRRFIMMVVLGVLIAFLIGCTVGLLRPSTAGCTTAAQAEEATQQPEPAAAAAAPNVQHDWNSLTTLLEQKLTSKGLEEALQKYNVPNRSAGGEEDKKQAESIYDTFRSLEMDPWTDIHYVQLQTTDSVNKNRVTFGSEEFQPKGYLAYSATGKVQGKLVYGNYGSKKDLDTVQRKNVELKNSVLLLRAGNMSFAEQVDSASSRGVSAVLIYPDESDYDFRTDTELYGHVHMGFGDPYTPGFPSFNHTQFPPAKSSGLPTIPAQTITGNMAKALLSNMTGPEPDPDFKGQFKSSYKLGGTENVTVEVNNVLVNTEIHNVFGVIKGFIEPDHYVVLGAQRDAWGRGYTKANVGTSILMELAETFKTMVEKDDFRPRRSLVFASWSAGEFGNVGATEWLEAHMTSIGKSVVSYISLDGAVMGRGGFMASASPLLYTLLKNTMKEVQSPFSSGTLYEGAGSDWESAVLRPMKMEDPAYPFLAFSGIPSVSFHFISPNKEFYTYYNTDLDNMEHLQFQTDQSVAQMASVAAQFAARMSLRLIHDHLLSFDVSRYKGVITKAVVQVYRRVNQLSVSSRLKGVGPHWLNRARGSFSRAADSINNDIINSDMNDREGCRLINQRLMTIERSLLSPYTSPIDAPLRHLLFGHGRHTLSSIATTEDMEDLHLQLALATWSLQGCANAMVGNIWDLDNEI</sequence>
<dbReference type="InterPro" id="IPR039373">
    <property type="entry name" value="Peptidase_M28B"/>
</dbReference>
<dbReference type="Ensembl" id="ENSGWIT00000047498.1">
    <property type="protein sequence ID" value="ENSGWIP00000043796.1"/>
    <property type="gene ID" value="ENSGWIG00000021844.1"/>
</dbReference>
<dbReference type="CDD" id="cd09848">
    <property type="entry name" value="M28_TfR"/>
    <property type="match status" value="1"/>
</dbReference>
<dbReference type="SUPFAM" id="SSF52025">
    <property type="entry name" value="PA domain"/>
    <property type="match status" value="1"/>
</dbReference>
<dbReference type="GO" id="GO:0009897">
    <property type="term" value="C:external side of plasma membrane"/>
    <property type="evidence" value="ECO:0007669"/>
    <property type="project" value="TreeGrafter"/>
</dbReference>
<keyword evidence="2" id="KW-0472">Membrane</keyword>
<dbReference type="InterPro" id="IPR007484">
    <property type="entry name" value="Peptidase_M28"/>
</dbReference>
<dbReference type="GO" id="GO:0006879">
    <property type="term" value="P:intracellular iron ion homeostasis"/>
    <property type="evidence" value="ECO:0007669"/>
    <property type="project" value="TreeGrafter"/>
</dbReference>
<keyword evidence="2" id="KW-0812">Transmembrane</keyword>
<dbReference type="Pfam" id="PF04389">
    <property type="entry name" value="Peptidase_M28"/>
    <property type="match status" value="1"/>
</dbReference>
<dbReference type="FunFam" id="3.40.630.10:FF:000065">
    <property type="entry name" value="Transferrin receptor 1b"/>
    <property type="match status" value="1"/>
</dbReference>
<dbReference type="InterPro" id="IPR046450">
    <property type="entry name" value="PA_dom_sf"/>
</dbReference>